<protein>
    <recommendedName>
        <fullName evidence="4">DUF4157 domain-containing protein</fullName>
    </recommendedName>
</protein>
<evidence type="ECO:0000256" key="1">
    <source>
        <dbReference type="SAM" id="SignalP"/>
    </source>
</evidence>
<dbReference type="Proteomes" id="UP000253370">
    <property type="component" value="Unassembled WGS sequence"/>
</dbReference>
<comment type="caution">
    <text evidence="2">The sequence shown here is derived from an EMBL/GenBank/DDBJ whole genome shotgun (WGS) entry which is preliminary data.</text>
</comment>
<dbReference type="RefSeq" id="WP_113288377.1">
    <property type="nucleotide sequence ID" value="NZ_QNTQ01000004.1"/>
</dbReference>
<proteinExistence type="predicted"/>
<keyword evidence="3" id="KW-1185">Reference proteome</keyword>
<evidence type="ECO:0000313" key="2">
    <source>
        <dbReference type="EMBL" id="RBI86829.1"/>
    </source>
</evidence>
<accession>A0A365UC06</accession>
<dbReference type="EMBL" id="QNTQ01000004">
    <property type="protein sequence ID" value="RBI86829.1"/>
    <property type="molecule type" value="Genomic_DNA"/>
</dbReference>
<name>A0A365UC06_9RHOB</name>
<evidence type="ECO:0008006" key="4">
    <source>
        <dbReference type="Google" id="ProtNLM"/>
    </source>
</evidence>
<evidence type="ECO:0000313" key="3">
    <source>
        <dbReference type="Proteomes" id="UP000253370"/>
    </source>
</evidence>
<feature type="chain" id="PRO_5016586526" description="DUF4157 domain-containing protein" evidence="1">
    <location>
        <begin position="18"/>
        <end position="229"/>
    </location>
</feature>
<gene>
    <name evidence="2" type="ORF">DRV85_04865</name>
</gene>
<sequence length="229" mass="25843">MRRIALILACLLLAACARPLTQGERAFAALTHGESLHLDRIRLHDGALVGSYTWVRPPRPRTTCRERIWPPGEVGEPVEVSPGAIALFNRIFYRRDLYAPDFMPGFPERLYLAEAMLLAHELTHVWQWQHRDRTGYHPFRAAAEHVRSDDPYLFEEQTADFLSFGFEQQGAIMEEYVCCAVLDPEAPRTARLRAMLAQEIPMGDLDAALGTSEVVIPWAGAETEGICRA</sequence>
<organism evidence="2 3">
    <name type="scientific">Rhodosalinus halophilus</name>
    <dbReference type="NCBI Taxonomy" id="2259333"/>
    <lineage>
        <taxon>Bacteria</taxon>
        <taxon>Pseudomonadati</taxon>
        <taxon>Pseudomonadota</taxon>
        <taxon>Alphaproteobacteria</taxon>
        <taxon>Rhodobacterales</taxon>
        <taxon>Paracoccaceae</taxon>
        <taxon>Rhodosalinus</taxon>
    </lineage>
</organism>
<reference evidence="2 3" key="1">
    <citation type="submission" date="2018-07" db="EMBL/GenBank/DDBJ databases">
        <title>Rhodosalinus sp. strain E84T genomic sequence and assembly.</title>
        <authorList>
            <person name="Liu Z.-W."/>
            <person name="Lu D.-C."/>
        </authorList>
    </citation>
    <scope>NUCLEOTIDE SEQUENCE [LARGE SCALE GENOMIC DNA]</scope>
    <source>
        <strain evidence="2 3">E84</strain>
    </source>
</reference>
<keyword evidence="1" id="KW-0732">Signal</keyword>
<dbReference type="AlphaFoldDB" id="A0A365UC06"/>
<dbReference type="OrthoDB" id="8686772at2"/>
<feature type="signal peptide" evidence="1">
    <location>
        <begin position="1"/>
        <end position="17"/>
    </location>
</feature>
<dbReference type="PROSITE" id="PS51257">
    <property type="entry name" value="PROKAR_LIPOPROTEIN"/>
    <property type="match status" value="1"/>
</dbReference>